<dbReference type="GO" id="GO:0005737">
    <property type="term" value="C:cytoplasm"/>
    <property type="evidence" value="ECO:0007669"/>
    <property type="project" value="InterPro"/>
</dbReference>
<evidence type="ECO:0000259" key="14">
    <source>
        <dbReference type="PROSITE" id="PS51371"/>
    </source>
</evidence>
<dbReference type="Proteomes" id="UP001153636">
    <property type="component" value="Chromosome 5"/>
</dbReference>
<evidence type="ECO:0000256" key="12">
    <source>
        <dbReference type="PROSITE-ProRule" id="PRU00703"/>
    </source>
</evidence>
<dbReference type="GO" id="GO:0019343">
    <property type="term" value="P:cysteine biosynthetic process via cystathionine"/>
    <property type="evidence" value="ECO:0007669"/>
    <property type="project" value="UniProtKB-UniRule"/>
</dbReference>
<dbReference type="EMBL" id="OV651817">
    <property type="protein sequence ID" value="CAH1110573.1"/>
    <property type="molecule type" value="Genomic_DNA"/>
</dbReference>
<dbReference type="PROSITE" id="PS00901">
    <property type="entry name" value="CYS_SYNTHASE"/>
    <property type="match status" value="1"/>
</dbReference>
<evidence type="ECO:0000256" key="13">
    <source>
        <dbReference type="RuleBase" id="RU361204"/>
    </source>
</evidence>
<dbReference type="Gene3D" id="3.40.50.1100">
    <property type="match status" value="2"/>
</dbReference>
<comment type="function">
    <text evidence="10">Hydro-lyase catalyzing the first step of the transsulfuration pathway, where the hydroxyl group of L-serine is displaced by L-homocysteine in a beta-replacement reaction to form L-cystathionine, the precursor of L-cysteine. This catabolic route allows the elimination of L-methionine and the toxic metabolite L-homocysteine. Also involved in the production of hydrogen sulfide, a gasotransmitter with signaling and cytoprotective effects on neurons.</text>
</comment>
<comment type="similarity">
    <text evidence="3 13">Belongs to the cysteine synthase/cystathionine beta-synthase family.</text>
</comment>
<dbReference type="Pfam" id="PF00291">
    <property type="entry name" value="PALP"/>
    <property type="match status" value="1"/>
</dbReference>
<comment type="pathway">
    <text evidence="2">Amino-acid biosynthesis; L-cysteine biosynthesis; L-cysteine from L-homocysteine and L-serine: step 1/2.</text>
</comment>
<dbReference type="CDD" id="cd01561">
    <property type="entry name" value="CBS_like"/>
    <property type="match status" value="1"/>
</dbReference>
<evidence type="ECO:0000256" key="3">
    <source>
        <dbReference type="ARBA" id="ARBA00007103"/>
    </source>
</evidence>
<dbReference type="InterPro" id="IPR000644">
    <property type="entry name" value="CBS_dom"/>
</dbReference>
<evidence type="ECO:0000256" key="8">
    <source>
        <dbReference type="ARBA" id="ARBA00023239"/>
    </source>
</evidence>
<dbReference type="SUPFAM" id="SSF53686">
    <property type="entry name" value="Tryptophan synthase beta subunit-like PLP-dependent enzymes"/>
    <property type="match status" value="1"/>
</dbReference>
<dbReference type="InterPro" id="IPR001216">
    <property type="entry name" value="P-phosphate_BS"/>
</dbReference>
<dbReference type="Pfam" id="PF00571">
    <property type="entry name" value="CBS"/>
    <property type="match status" value="1"/>
</dbReference>
<dbReference type="GO" id="GO:0006535">
    <property type="term" value="P:cysteine biosynthetic process from serine"/>
    <property type="evidence" value="ECO:0007669"/>
    <property type="project" value="UniProtKB-UniRule"/>
</dbReference>
<gene>
    <name evidence="15" type="ORF">PSYICH_LOCUS10990</name>
</gene>
<keyword evidence="16" id="KW-1185">Reference proteome</keyword>
<dbReference type="PROSITE" id="PS51371">
    <property type="entry name" value="CBS"/>
    <property type="match status" value="1"/>
</dbReference>
<protein>
    <recommendedName>
        <fullName evidence="9 13">Cystathionine beta-synthase</fullName>
        <ecNumber evidence="4 13">4.2.1.22</ecNumber>
    </recommendedName>
</protein>
<dbReference type="OrthoDB" id="728at2759"/>
<dbReference type="InterPro" id="IPR036052">
    <property type="entry name" value="TrpB-like_PALP_sf"/>
</dbReference>
<dbReference type="NCBIfam" id="TIGR01137">
    <property type="entry name" value="cysta_beta"/>
    <property type="match status" value="1"/>
</dbReference>
<organism evidence="15 16">
    <name type="scientific">Psylliodes chrysocephalus</name>
    <dbReference type="NCBI Taxonomy" id="3402493"/>
    <lineage>
        <taxon>Eukaryota</taxon>
        <taxon>Metazoa</taxon>
        <taxon>Ecdysozoa</taxon>
        <taxon>Arthropoda</taxon>
        <taxon>Hexapoda</taxon>
        <taxon>Insecta</taxon>
        <taxon>Pterygota</taxon>
        <taxon>Neoptera</taxon>
        <taxon>Endopterygota</taxon>
        <taxon>Coleoptera</taxon>
        <taxon>Polyphaga</taxon>
        <taxon>Cucujiformia</taxon>
        <taxon>Chrysomeloidea</taxon>
        <taxon>Chrysomelidae</taxon>
        <taxon>Galerucinae</taxon>
        <taxon>Alticini</taxon>
        <taxon>Psylliodes</taxon>
    </lineage>
</organism>
<evidence type="ECO:0000256" key="9">
    <source>
        <dbReference type="ARBA" id="ARBA00026192"/>
    </source>
</evidence>
<reference evidence="15" key="1">
    <citation type="submission" date="2022-01" db="EMBL/GenBank/DDBJ databases">
        <authorList>
            <person name="King R."/>
        </authorList>
    </citation>
    <scope>NUCLEOTIDE SEQUENCE</scope>
</reference>
<keyword evidence="5 13" id="KW-0663">Pyridoxal phosphate</keyword>
<comment type="catalytic activity">
    <reaction evidence="11 13">
        <text>L-homocysteine + L-serine = L,L-cystathionine + H2O</text>
        <dbReference type="Rhea" id="RHEA:10112"/>
        <dbReference type="ChEBI" id="CHEBI:15377"/>
        <dbReference type="ChEBI" id="CHEBI:33384"/>
        <dbReference type="ChEBI" id="CHEBI:58161"/>
        <dbReference type="ChEBI" id="CHEBI:58199"/>
        <dbReference type="EC" id="4.2.1.22"/>
    </reaction>
</comment>
<dbReference type="InterPro" id="IPR050214">
    <property type="entry name" value="Cys_Synth/Cystath_Beta-Synth"/>
</dbReference>
<proteinExistence type="inferred from homology"/>
<evidence type="ECO:0000256" key="11">
    <source>
        <dbReference type="ARBA" id="ARBA00047490"/>
    </source>
</evidence>
<evidence type="ECO:0000256" key="2">
    <source>
        <dbReference type="ARBA" id="ARBA00005003"/>
    </source>
</evidence>
<dbReference type="SUPFAM" id="SSF54631">
    <property type="entry name" value="CBS-domain pair"/>
    <property type="match status" value="1"/>
</dbReference>
<dbReference type="FunFam" id="3.40.50.1100:FF:000118">
    <property type="entry name" value="Related to CYS4-cystathionine beta-synthase"/>
    <property type="match status" value="1"/>
</dbReference>
<name>A0A9P0D205_9CUCU</name>
<evidence type="ECO:0000256" key="7">
    <source>
        <dbReference type="ARBA" id="ARBA00023192"/>
    </source>
</evidence>
<dbReference type="InterPro" id="IPR046342">
    <property type="entry name" value="CBS_dom_sf"/>
</dbReference>
<evidence type="ECO:0000256" key="4">
    <source>
        <dbReference type="ARBA" id="ARBA00012041"/>
    </source>
</evidence>
<feature type="domain" description="CBS" evidence="14">
    <location>
        <begin position="403"/>
        <end position="464"/>
    </location>
</feature>
<keyword evidence="7 13" id="KW-0198">Cysteine biosynthesis</keyword>
<dbReference type="InterPro" id="IPR005857">
    <property type="entry name" value="Cysta_beta_synth"/>
</dbReference>
<dbReference type="EC" id="4.2.1.22" evidence="4 13"/>
<accession>A0A9P0D205</accession>
<evidence type="ECO:0000313" key="16">
    <source>
        <dbReference type="Proteomes" id="UP001153636"/>
    </source>
</evidence>
<dbReference type="GO" id="GO:0030170">
    <property type="term" value="F:pyridoxal phosphate binding"/>
    <property type="evidence" value="ECO:0007669"/>
    <property type="project" value="UniProtKB-ARBA"/>
</dbReference>
<keyword evidence="13" id="KW-0028">Amino-acid biosynthesis</keyword>
<dbReference type="PANTHER" id="PTHR10314">
    <property type="entry name" value="CYSTATHIONINE BETA-SYNTHASE"/>
    <property type="match status" value="1"/>
</dbReference>
<dbReference type="FunFam" id="3.40.50.1100:FF:000003">
    <property type="entry name" value="Cystathionine beta-synthase"/>
    <property type="match status" value="1"/>
</dbReference>
<evidence type="ECO:0000256" key="1">
    <source>
        <dbReference type="ARBA" id="ARBA00001933"/>
    </source>
</evidence>
<keyword evidence="8 13" id="KW-0456">Lyase</keyword>
<comment type="cofactor">
    <cofactor evidence="1 13">
        <name>pyridoxal 5'-phosphate</name>
        <dbReference type="ChEBI" id="CHEBI:597326"/>
    </cofactor>
</comment>
<sequence>MNKVKGENNVQHNQENIKKLKSNLSFWSPLNDNFNPPDKKSTCTWHKNVDRLTTPHTTKDWRRTSKTLPNALAAIGNTPLIKLNKIPQAEGLKCDVYVKCEYFNPGGSVKDRIGARLIEDAEKQGLLKPGYTIIEPSSGNTGIGLAMAAAIKGYRCIIVMSEKMSNEKVSVLSALGAEIVRTPVNADSNSAEGMFGTTYKLRKEIPNSVILDQYSNPGNPLAHYDTTAEEIYEQCDKNVDMIIIGAGTGGTVTGIGRKFKEISPHTKIVGADPLGSVLALPDSLNRTETDFYEVEGIGYDFVPTVLDRSVVDLWIKTNDQESLPMARRLIKEEGLLVGSSSGAALVAAVKAAKHLEAGKKVVVILPDSIRNYITKFASDQWMEARNLMTPLNTLNHWWWDKNVTTLDLEPLKVATTSMTCEKVLNLITKAKLDQIPVVDGVGGMVGMLTSQFLMEKLLTGRIQSNESVEKCIVRIYPKVQKTVNLGVVSRILEKEPYVLVLDKQGEVEKPLGIVKPLNLLQYIQKKE</sequence>
<dbReference type="Gene3D" id="3.10.580.10">
    <property type="entry name" value="CBS-domain"/>
    <property type="match status" value="1"/>
</dbReference>
<dbReference type="GO" id="GO:0004122">
    <property type="term" value="F:cystathionine beta-synthase activity"/>
    <property type="evidence" value="ECO:0007669"/>
    <property type="project" value="UniProtKB-UniRule"/>
</dbReference>
<evidence type="ECO:0000256" key="6">
    <source>
        <dbReference type="ARBA" id="ARBA00023122"/>
    </source>
</evidence>
<evidence type="ECO:0000256" key="5">
    <source>
        <dbReference type="ARBA" id="ARBA00022898"/>
    </source>
</evidence>
<dbReference type="InterPro" id="IPR001926">
    <property type="entry name" value="TrpB-like_PALP"/>
</dbReference>
<dbReference type="AlphaFoldDB" id="A0A9P0D205"/>
<evidence type="ECO:0000256" key="10">
    <source>
        <dbReference type="ARBA" id="ARBA00045425"/>
    </source>
</evidence>
<evidence type="ECO:0000313" key="15">
    <source>
        <dbReference type="EMBL" id="CAH1110573.1"/>
    </source>
</evidence>
<keyword evidence="6 12" id="KW-0129">CBS domain</keyword>